<evidence type="ECO:0000259" key="3">
    <source>
        <dbReference type="Pfam" id="PF18803"/>
    </source>
</evidence>
<dbReference type="InterPro" id="IPR041457">
    <property type="entry name" value="CxC2_KDZ-assoc"/>
</dbReference>
<feature type="region of interest" description="Disordered" evidence="2">
    <location>
        <begin position="1125"/>
        <end position="1178"/>
    </location>
</feature>
<feature type="region of interest" description="Disordered" evidence="2">
    <location>
        <begin position="943"/>
        <end position="967"/>
    </location>
</feature>
<sequence>MNPMGSGQPPKKKFKTDLKNPASHITSYGDLGLSFTEPTDILIIHHTSSSTYRGQDHKTTSIAPTLQERVYTSIIPNEDWVDFEQEDPSWKTADPGQFVFQVKNGRVSKVRRKKLFASDRPMRTFVHHRDKYLEVLMCLKGRGDQTPEVVQSCPTCPPDRVPILPTLRCLDCFHSSLVCQDCCIASHRANPLHHIQSWNGKFFERVSLRRLGLVVQLGHLDGSECDNPLRGPSKFMVVHTNGVHRVELNYCGCTNSISTLSGSQHQKWEQLMRARWFPATHTRPQTACTFQMLQQFHILTLCGKITAFDYYRGIERLTDNTGKKLPKRYPTCLRVIRQWRHLRMLRRGGRGNDGDRNISQTRPGELAVKCIACPRPDVNLPQGWDTAPGEIAFIYTMFLSFDACFRLKRKRISNWKKDPSLQDGWAYFVENGPYLDWCRRMEKQTEMCTCTGLAALDHANTKFNQGYDETGKGGGTCPRHEMLWANAMGALRVGERYANMDYIMASWLRHIHIFLVLILCYDIVCQWSKKLIERLKNLPPLVRLNVTLRILYFVIPKLHILGHLVSCQTKFSLNYTTGAGQTDAEGIERIWSGLGGVATSLKEMGPGSHHDTLEDHIGHWNWSKVHGLGQLLKKRLLNAVSEYQDQFESWCDFSKKQASNAMEWKQMVDDYENQRSDFNPFEFPINGKTLQTVRLDLAKEAQEKMLKEMREEERLERLVDDDKEEDKLPDQDTSLGEFLYLGLEIEQQQRDLRQDIQAIRSPTNKQLIQIVDRRTKLGRQITRFRTLQLGYTLVALQILSMLPTSQIQVHSEEIPLYLPSMLISAQRRSELCRSEVTEMEIQFRDAQLNESLNLLRNSILVKQRLLRYKKTNARHQGPNTRSRTHINRQDKKIQRAAATYRAAWNAKLALHDGKLELMEWNKLLDEHIIGMEDLQVSQQKKVKAAKGKRAAASSRASRGENPVEGAREKHRKPSWIWYGVSDGELGADKYLYEGLRIEWCKSYARVKRWREEVMLLQEEMRRCLVTLEWEAVTWEKRANIPNFDGERLEGAGAYAHEQAHIRRDIAQRFTTLWSTETVKACRDFNPGSLELTKLFRGVPEVKTMDVEEDSGDDTDDSMQGLEQLDVEKLSEEEEQDDQDEEEIEDEIENDKEEGRLEEEASGSDISDYNMSDDDGKENLTLKEMLLTLEEENRL</sequence>
<dbReference type="PANTHER" id="PTHR33104">
    <property type="entry name" value="SI:DKEY-29D5.2"/>
    <property type="match status" value="1"/>
</dbReference>
<organism evidence="4 5">
    <name type="scientific">Dendrothele bispora (strain CBS 962.96)</name>
    <dbReference type="NCBI Taxonomy" id="1314807"/>
    <lineage>
        <taxon>Eukaryota</taxon>
        <taxon>Fungi</taxon>
        <taxon>Dikarya</taxon>
        <taxon>Basidiomycota</taxon>
        <taxon>Agaricomycotina</taxon>
        <taxon>Agaricomycetes</taxon>
        <taxon>Agaricomycetidae</taxon>
        <taxon>Agaricales</taxon>
        <taxon>Agaricales incertae sedis</taxon>
        <taxon>Dendrothele</taxon>
    </lineage>
</organism>
<protein>
    <recommendedName>
        <fullName evidence="3">CxC2-like cysteine cluster KDZ transposase-associated domain-containing protein</fullName>
    </recommendedName>
</protein>
<feature type="compositionally biased region" description="Acidic residues" evidence="2">
    <location>
        <begin position="1130"/>
        <end position="1151"/>
    </location>
</feature>
<proteinExistence type="predicted"/>
<evidence type="ECO:0000256" key="1">
    <source>
        <dbReference type="SAM" id="Coils"/>
    </source>
</evidence>
<keyword evidence="5" id="KW-1185">Reference proteome</keyword>
<dbReference type="AlphaFoldDB" id="A0A4S8MGK4"/>
<dbReference type="Pfam" id="PF18758">
    <property type="entry name" value="KDZ"/>
    <property type="match status" value="1"/>
</dbReference>
<dbReference type="PANTHER" id="PTHR33104:SF2">
    <property type="entry name" value="CXC3 LIKE CYSTEINE CLUSTER DOMAIN-CONTAINING PROTEIN"/>
    <property type="match status" value="1"/>
</dbReference>
<dbReference type="InterPro" id="IPR040521">
    <property type="entry name" value="KDZ"/>
</dbReference>
<evidence type="ECO:0000256" key="2">
    <source>
        <dbReference type="SAM" id="MobiDB-lite"/>
    </source>
</evidence>
<reference evidence="4 5" key="1">
    <citation type="journal article" date="2019" name="Nat. Ecol. Evol.">
        <title>Megaphylogeny resolves global patterns of mushroom evolution.</title>
        <authorList>
            <person name="Varga T."/>
            <person name="Krizsan K."/>
            <person name="Foldi C."/>
            <person name="Dima B."/>
            <person name="Sanchez-Garcia M."/>
            <person name="Sanchez-Ramirez S."/>
            <person name="Szollosi G.J."/>
            <person name="Szarkandi J.G."/>
            <person name="Papp V."/>
            <person name="Albert L."/>
            <person name="Andreopoulos W."/>
            <person name="Angelini C."/>
            <person name="Antonin V."/>
            <person name="Barry K.W."/>
            <person name="Bougher N.L."/>
            <person name="Buchanan P."/>
            <person name="Buyck B."/>
            <person name="Bense V."/>
            <person name="Catcheside P."/>
            <person name="Chovatia M."/>
            <person name="Cooper J."/>
            <person name="Damon W."/>
            <person name="Desjardin D."/>
            <person name="Finy P."/>
            <person name="Geml J."/>
            <person name="Haridas S."/>
            <person name="Hughes K."/>
            <person name="Justo A."/>
            <person name="Karasinski D."/>
            <person name="Kautmanova I."/>
            <person name="Kiss B."/>
            <person name="Kocsube S."/>
            <person name="Kotiranta H."/>
            <person name="LaButti K.M."/>
            <person name="Lechner B.E."/>
            <person name="Liimatainen K."/>
            <person name="Lipzen A."/>
            <person name="Lukacs Z."/>
            <person name="Mihaltcheva S."/>
            <person name="Morgado L.N."/>
            <person name="Niskanen T."/>
            <person name="Noordeloos M.E."/>
            <person name="Ohm R.A."/>
            <person name="Ortiz-Santana B."/>
            <person name="Ovrebo C."/>
            <person name="Racz N."/>
            <person name="Riley R."/>
            <person name="Savchenko A."/>
            <person name="Shiryaev A."/>
            <person name="Soop K."/>
            <person name="Spirin V."/>
            <person name="Szebenyi C."/>
            <person name="Tomsovsky M."/>
            <person name="Tulloss R.E."/>
            <person name="Uehling J."/>
            <person name="Grigoriev I.V."/>
            <person name="Vagvolgyi C."/>
            <person name="Papp T."/>
            <person name="Martin F.M."/>
            <person name="Miettinen O."/>
            <person name="Hibbett D.S."/>
            <person name="Nagy L.G."/>
        </authorList>
    </citation>
    <scope>NUCLEOTIDE SEQUENCE [LARGE SCALE GENOMIC DNA]</scope>
    <source>
        <strain evidence="4 5">CBS 962.96</strain>
    </source>
</reference>
<accession>A0A4S8MGK4</accession>
<dbReference type="EMBL" id="ML179091">
    <property type="protein sequence ID" value="THV01339.1"/>
    <property type="molecule type" value="Genomic_DNA"/>
</dbReference>
<dbReference type="OrthoDB" id="10063408at2759"/>
<dbReference type="Proteomes" id="UP000297245">
    <property type="component" value="Unassembled WGS sequence"/>
</dbReference>
<name>A0A4S8MGK4_DENBC</name>
<evidence type="ECO:0000313" key="4">
    <source>
        <dbReference type="EMBL" id="THV01339.1"/>
    </source>
</evidence>
<dbReference type="Pfam" id="PF18803">
    <property type="entry name" value="CxC2"/>
    <property type="match status" value="1"/>
</dbReference>
<feature type="domain" description="CxC2-like cysteine cluster KDZ transposase-associated" evidence="3">
    <location>
        <begin position="208"/>
        <end position="322"/>
    </location>
</feature>
<evidence type="ECO:0000313" key="5">
    <source>
        <dbReference type="Proteomes" id="UP000297245"/>
    </source>
</evidence>
<keyword evidence="1" id="KW-0175">Coiled coil</keyword>
<gene>
    <name evidence="4" type="ORF">K435DRAFT_853897</name>
</gene>
<feature type="coiled-coil region" evidence="1">
    <location>
        <begin position="695"/>
        <end position="725"/>
    </location>
</feature>